<reference evidence="2 3" key="1">
    <citation type="submission" date="2016-12" db="EMBL/GenBank/DDBJ databases">
        <authorList>
            <person name="Song W.-J."/>
            <person name="Kurnit D.M."/>
        </authorList>
    </citation>
    <scope>NUCLEOTIDE SEQUENCE [LARGE SCALE GENOMIC DNA]</scope>
    <source>
        <strain evidence="2 3">DSM 30827</strain>
    </source>
</reference>
<accession>A0A1Q2HTW4</accession>
<name>A0A1Q2HTW4_9CORY</name>
<evidence type="ECO:0000259" key="1">
    <source>
        <dbReference type="SMART" id="SM00382"/>
    </source>
</evidence>
<dbReference type="Proteomes" id="UP000217209">
    <property type="component" value="Chromosome"/>
</dbReference>
<feature type="domain" description="AAA+ ATPase" evidence="1">
    <location>
        <begin position="39"/>
        <end position="332"/>
    </location>
</feature>
<dbReference type="OrthoDB" id="2020141at2"/>
<dbReference type="RefSeq" id="WP_157731227.1">
    <property type="nucleotide sequence ID" value="NZ_BAAAKB010000007.1"/>
</dbReference>
<protein>
    <submittedName>
        <fullName evidence="2">Archaeal ATPase</fullName>
    </submittedName>
</protein>
<dbReference type="EMBL" id="CP019688">
    <property type="protein sequence ID" value="AQQ14284.1"/>
    <property type="molecule type" value="Genomic_DNA"/>
</dbReference>
<dbReference type="InterPro" id="IPR003593">
    <property type="entry name" value="AAA+_ATPase"/>
</dbReference>
<dbReference type="PANTHER" id="PTHR34301">
    <property type="entry name" value="DNA-BINDING PROTEIN-RELATED"/>
    <property type="match status" value="1"/>
</dbReference>
<dbReference type="SUPFAM" id="SSF52540">
    <property type="entry name" value="P-loop containing nucleoside triphosphate hydrolases"/>
    <property type="match status" value="1"/>
</dbReference>
<dbReference type="KEGG" id="cgv:CGLAU_01465"/>
<keyword evidence="3" id="KW-1185">Reference proteome</keyword>
<organism evidence="2 3">
    <name type="scientific">Corynebacterium glaucum</name>
    <dbReference type="NCBI Taxonomy" id="187491"/>
    <lineage>
        <taxon>Bacteria</taxon>
        <taxon>Bacillati</taxon>
        <taxon>Actinomycetota</taxon>
        <taxon>Actinomycetes</taxon>
        <taxon>Mycobacteriales</taxon>
        <taxon>Corynebacteriaceae</taxon>
        <taxon>Corynebacterium</taxon>
    </lineage>
</organism>
<sequence length="365" mass="39344">MQMSPYTPGEVAEEVYGREPILEGIRRDLAFMTVEPRFAGRIRVFAGPRGVGKTSLLRAAQADAERVGRLGFQTVFVTAGDGPLLLSLIESLKEVQLGPVSFGGEAGAAGAPASSQGRRLQRVLVAAGEEAQSRSHGLVILIDEIQSADPEGLKALAYAWQQMQSEHRDLPMAAYTAGLSHSQDVITDAVSFAERFKYQHLQNLSRQDAEQALRSPAAQKGVTWSEDALVAALDLAGGYPFFIQVVGDETWQAAGHPGPGTLIEPKQVAGAISGFDDTRQSFFRARWQKATPAESQFLRAMAAHGEGPVRRGAIADEMGRSTNDISMARRSLLDKGLIDATSHGYLEFTAPGFAEFIREESSDSL</sequence>
<gene>
    <name evidence="2" type="ORF">CGLAU_01465</name>
</gene>
<dbReference type="PANTHER" id="PTHR34301:SF8">
    <property type="entry name" value="ATPASE DOMAIN-CONTAINING PROTEIN"/>
    <property type="match status" value="1"/>
</dbReference>
<dbReference type="SMART" id="SM00382">
    <property type="entry name" value="AAA"/>
    <property type="match status" value="1"/>
</dbReference>
<dbReference type="AlphaFoldDB" id="A0A1Q2HTW4"/>
<dbReference type="Pfam" id="PF13191">
    <property type="entry name" value="AAA_16"/>
    <property type="match status" value="1"/>
</dbReference>
<evidence type="ECO:0000313" key="3">
    <source>
        <dbReference type="Proteomes" id="UP000217209"/>
    </source>
</evidence>
<evidence type="ECO:0000313" key="2">
    <source>
        <dbReference type="EMBL" id="AQQ14284.1"/>
    </source>
</evidence>
<dbReference type="InterPro" id="IPR027417">
    <property type="entry name" value="P-loop_NTPase"/>
</dbReference>
<proteinExistence type="predicted"/>
<dbReference type="Gene3D" id="3.40.50.300">
    <property type="entry name" value="P-loop containing nucleotide triphosphate hydrolases"/>
    <property type="match status" value="1"/>
</dbReference>
<dbReference type="InterPro" id="IPR041664">
    <property type="entry name" value="AAA_16"/>
</dbReference>